<dbReference type="Gene3D" id="3.40.630.30">
    <property type="match status" value="1"/>
</dbReference>
<proteinExistence type="predicted"/>
<name>A0A0M0BW22_9ARCH</name>
<dbReference type="InterPro" id="IPR016181">
    <property type="entry name" value="Acyl_CoA_acyltransferase"/>
</dbReference>
<gene>
    <name evidence="2" type="ORF">AC477_02425</name>
</gene>
<dbReference type="PATRIC" id="fig|1685124.3.peg.434"/>
<sequence>MIKITEKQIKTNRLNLRHFSREDLETHSAIMGDNQIARWFPKGDSYTRKELEKSLNNILSHWMEYGFGLWAITKKENDQIIGRCGLNYILESSEVELDFIISRNYWNHGYATEASEAVIYYGFKILYLDRIIALSKPENIASRRVIEKIGMKYIGNVQYWNVPCVKYEMPRTDYTRHSLI</sequence>
<dbReference type="Pfam" id="PF13302">
    <property type="entry name" value="Acetyltransf_3"/>
    <property type="match status" value="1"/>
</dbReference>
<dbReference type="EMBL" id="LFWU01000052">
    <property type="protein sequence ID" value="KON32807.1"/>
    <property type="molecule type" value="Genomic_DNA"/>
</dbReference>
<dbReference type="Proteomes" id="UP000037237">
    <property type="component" value="Unassembled WGS sequence"/>
</dbReference>
<protein>
    <recommendedName>
        <fullName evidence="1">N-acetyltransferase domain-containing protein</fullName>
    </recommendedName>
</protein>
<dbReference type="PROSITE" id="PS51186">
    <property type="entry name" value="GNAT"/>
    <property type="match status" value="1"/>
</dbReference>
<accession>A0A0M0BW22</accession>
<dbReference type="PANTHER" id="PTHR43792:SF1">
    <property type="entry name" value="N-ACETYLTRANSFERASE DOMAIN-CONTAINING PROTEIN"/>
    <property type="match status" value="1"/>
</dbReference>
<dbReference type="SUPFAM" id="SSF55729">
    <property type="entry name" value="Acyl-CoA N-acyltransferases (Nat)"/>
    <property type="match status" value="1"/>
</dbReference>
<feature type="domain" description="N-acetyltransferase" evidence="1">
    <location>
        <begin position="14"/>
        <end position="174"/>
    </location>
</feature>
<reference evidence="2 3" key="1">
    <citation type="submission" date="2015-06" db="EMBL/GenBank/DDBJ databases">
        <title>New insights into the roles of widespread benthic archaea in carbon and nitrogen cycling.</title>
        <authorList>
            <person name="Lazar C.S."/>
            <person name="Baker B.J."/>
            <person name="Seitz K.W."/>
            <person name="Hyde A.S."/>
            <person name="Dick G.J."/>
            <person name="Hinrichs K.-U."/>
            <person name="Teske A.P."/>
        </authorList>
    </citation>
    <scope>NUCLEOTIDE SEQUENCE [LARGE SCALE GENOMIC DNA]</scope>
    <source>
        <strain evidence="2">SG8-32-1</strain>
    </source>
</reference>
<dbReference type="PANTHER" id="PTHR43792">
    <property type="entry name" value="GNAT FAMILY, PUTATIVE (AFU_ORTHOLOGUE AFUA_3G00765)-RELATED-RELATED"/>
    <property type="match status" value="1"/>
</dbReference>
<evidence type="ECO:0000259" key="1">
    <source>
        <dbReference type="PROSITE" id="PS51186"/>
    </source>
</evidence>
<dbReference type="GO" id="GO:0016747">
    <property type="term" value="F:acyltransferase activity, transferring groups other than amino-acyl groups"/>
    <property type="evidence" value="ECO:0007669"/>
    <property type="project" value="InterPro"/>
</dbReference>
<dbReference type="AlphaFoldDB" id="A0A0M0BW22"/>
<evidence type="ECO:0000313" key="2">
    <source>
        <dbReference type="EMBL" id="KON32807.1"/>
    </source>
</evidence>
<organism evidence="2 3">
    <name type="scientific">miscellaneous Crenarchaeota group-1 archaeon SG8-32-1</name>
    <dbReference type="NCBI Taxonomy" id="1685124"/>
    <lineage>
        <taxon>Archaea</taxon>
        <taxon>Candidatus Bathyarchaeota</taxon>
        <taxon>MCG-1</taxon>
    </lineage>
</organism>
<comment type="caution">
    <text evidence="2">The sequence shown here is derived from an EMBL/GenBank/DDBJ whole genome shotgun (WGS) entry which is preliminary data.</text>
</comment>
<dbReference type="InterPro" id="IPR051531">
    <property type="entry name" value="N-acetyltransferase"/>
</dbReference>
<dbReference type="InterPro" id="IPR000182">
    <property type="entry name" value="GNAT_dom"/>
</dbReference>
<evidence type="ECO:0000313" key="3">
    <source>
        <dbReference type="Proteomes" id="UP000037237"/>
    </source>
</evidence>